<feature type="chain" id="PRO_5032747733" description="Leucine-rich repeat-containing N-terminal plant-type domain-containing protein" evidence="13">
    <location>
        <begin position="24"/>
        <end position="658"/>
    </location>
</feature>
<evidence type="ECO:0000256" key="9">
    <source>
        <dbReference type="ARBA" id="ARBA00023180"/>
    </source>
</evidence>
<feature type="region of interest" description="Disordered" evidence="11">
    <location>
        <begin position="488"/>
        <end position="508"/>
    </location>
</feature>
<evidence type="ECO:0000256" key="5">
    <source>
        <dbReference type="ARBA" id="ARBA00022729"/>
    </source>
</evidence>
<dbReference type="FunFam" id="3.80.10.10:FF:000041">
    <property type="entry name" value="LRR receptor-like serine/threonine-protein kinase ERECTA"/>
    <property type="match status" value="1"/>
</dbReference>
<keyword evidence="4 12" id="KW-0812">Transmembrane</keyword>
<dbReference type="GO" id="GO:0016020">
    <property type="term" value="C:membrane"/>
    <property type="evidence" value="ECO:0007669"/>
    <property type="project" value="UniProtKB-SubCell"/>
</dbReference>
<dbReference type="InterPro" id="IPR001611">
    <property type="entry name" value="Leu-rich_rpt"/>
</dbReference>
<dbReference type="Proteomes" id="UP000626092">
    <property type="component" value="Unassembled WGS sequence"/>
</dbReference>
<dbReference type="PRINTS" id="PR00019">
    <property type="entry name" value="LEURICHRPT"/>
</dbReference>
<evidence type="ECO:0000313" key="16">
    <source>
        <dbReference type="Proteomes" id="UP000626092"/>
    </source>
</evidence>
<evidence type="ECO:0000256" key="2">
    <source>
        <dbReference type="ARBA" id="ARBA00004196"/>
    </source>
</evidence>
<proteinExistence type="inferred from homology"/>
<evidence type="ECO:0000256" key="1">
    <source>
        <dbReference type="ARBA" id="ARBA00004167"/>
    </source>
</evidence>
<dbReference type="InterPro" id="IPR003591">
    <property type="entry name" value="Leu-rich_rpt_typical-subtyp"/>
</dbReference>
<dbReference type="EMBL" id="WJXA01000166">
    <property type="protein sequence ID" value="KAF7115180.1"/>
    <property type="molecule type" value="Genomic_DNA"/>
</dbReference>
<dbReference type="InterPro" id="IPR013210">
    <property type="entry name" value="LRR_N_plant-typ"/>
</dbReference>
<feature type="domain" description="Leucine-rich repeat-containing N-terminal plant-type" evidence="14">
    <location>
        <begin position="27"/>
        <end position="66"/>
    </location>
</feature>
<comment type="similarity">
    <text evidence="10">Belongs to the polygalacturonase-inhibiting protein family.</text>
</comment>
<keyword evidence="5 13" id="KW-0732">Signal</keyword>
<keyword evidence="6" id="KW-0677">Repeat</keyword>
<dbReference type="InterPro" id="IPR051848">
    <property type="entry name" value="PGIP"/>
</dbReference>
<dbReference type="GO" id="GO:0006952">
    <property type="term" value="P:defense response"/>
    <property type="evidence" value="ECO:0007669"/>
    <property type="project" value="UniProtKB-ARBA"/>
</dbReference>
<dbReference type="PANTHER" id="PTHR48059">
    <property type="entry name" value="POLYGALACTURONASE INHIBITOR 1"/>
    <property type="match status" value="1"/>
</dbReference>
<dbReference type="PROSITE" id="PS51450">
    <property type="entry name" value="LRR"/>
    <property type="match status" value="1"/>
</dbReference>
<dbReference type="AlphaFoldDB" id="A0A834L4T6"/>
<dbReference type="SMART" id="SM00369">
    <property type="entry name" value="LRR_TYP"/>
    <property type="match status" value="9"/>
</dbReference>
<keyword evidence="9" id="KW-0325">Glycoprotein</keyword>
<dbReference type="OrthoDB" id="4062651at2759"/>
<dbReference type="Pfam" id="PF13855">
    <property type="entry name" value="LRR_8"/>
    <property type="match status" value="1"/>
</dbReference>
<evidence type="ECO:0000313" key="15">
    <source>
        <dbReference type="EMBL" id="KAF7115180.1"/>
    </source>
</evidence>
<sequence length="658" mass="72267">MRRYAHTTSLLLLICVIFHLVVSEIPSDQRNTMINLYNLLQNNTSQPPLPWNINRDPCSWKGVTCNSDNSSITRFSIQSFSLSNLDFLPVLCQINSLESIDLSDNHLSYIPSGFMTGCGNFRGLKELNFSRNRLSGSLPNFDGFLKLESLDLSHNSLSETISLQMDGLVSLKILNLGNNQFSGFVPTHLGKSMILERLGLNSNHFVGKIPEEIANYSNLTSIYLSSNDLSGSIPDRFRELLNLQVLFLSSNSLSGGIPQFLSCIKTLRRFAANQNSFSGVIPTGITTFLRNIDLSYNQLNGSIPSDLLSEPNLRTVDLSDNSLEGSVPENISSSLVRLRLGNNRLNGTIPSSSFGSLQNLTYLELDNNSLGGPIPPELGFCNSLALLNLAMNQLTGLLPVELGNLSHLQELKLQANNLDGVIPEALSQLTRLEVLDISNNSFTGRIPDSLVFMGNLTKLVLSNNLLSRSIPHFPPRVSVDTAGNTDLVHPTKPSPTVHPTKPSPWPTQKTKKTLSGLLVAVIGAGNLFVISIGAFVVLSIYKKDAEVQSDEHISQPQVAPGNILTPNNVHRSNIDDPRLLPPTNPIVAGNIVLVATMAFTCLHPEPRFRPSMLRVSQELISRRKALAAPLCTVSLWDLWNRKMDFVHQPNEQVTNAQV</sequence>
<dbReference type="Pfam" id="PF00560">
    <property type="entry name" value="LRR_1"/>
    <property type="match status" value="11"/>
</dbReference>
<evidence type="ECO:0000259" key="14">
    <source>
        <dbReference type="Pfam" id="PF08263"/>
    </source>
</evidence>
<evidence type="ECO:0000256" key="3">
    <source>
        <dbReference type="ARBA" id="ARBA00022614"/>
    </source>
</evidence>
<dbReference type="FunFam" id="3.80.10.10:FF:000512">
    <property type="entry name" value="Leucine-rich repeat receptor-like serine/threonine-protein kinase BAM3"/>
    <property type="match status" value="1"/>
</dbReference>
<keyword evidence="8 12" id="KW-0472">Membrane</keyword>
<evidence type="ECO:0000256" key="10">
    <source>
        <dbReference type="ARBA" id="ARBA00038043"/>
    </source>
</evidence>
<accession>A0A834L4T6</accession>
<keyword evidence="7 12" id="KW-1133">Transmembrane helix</keyword>
<dbReference type="Gene3D" id="3.80.10.10">
    <property type="entry name" value="Ribonuclease Inhibitor"/>
    <property type="match status" value="3"/>
</dbReference>
<dbReference type="Pfam" id="PF08263">
    <property type="entry name" value="LRRNT_2"/>
    <property type="match status" value="1"/>
</dbReference>
<feature type="transmembrane region" description="Helical" evidence="12">
    <location>
        <begin position="517"/>
        <end position="541"/>
    </location>
</feature>
<dbReference type="InterPro" id="IPR032675">
    <property type="entry name" value="LRR_dom_sf"/>
</dbReference>
<protein>
    <recommendedName>
        <fullName evidence="14">Leucine-rich repeat-containing N-terminal plant-type domain-containing protein</fullName>
    </recommendedName>
</protein>
<dbReference type="PANTHER" id="PTHR48059:SF30">
    <property type="entry name" value="OS06G0587000 PROTEIN"/>
    <property type="match status" value="1"/>
</dbReference>
<dbReference type="FunFam" id="3.80.10.10:FF:000095">
    <property type="entry name" value="LRR receptor-like serine/threonine-protein kinase GSO1"/>
    <property type="match status" value="1"/>
</dbReference>
<evidence type="ECO:0000256" key="12">
    <source>
        <dbReference type="SAM" id="Phobius"/>
    </source>
</evidence>
<dbReference type="SUPFAM" id="SSF52047">
    <property type="entry name" value="RNI-like"/>
    <property type="match status" value="1"/>
</dbReference>
<comment type="subcellular location">
    <subcellularLocation>
        <location evidence="2">Cell envelope</location>
    </subcellularLocation>
    <subcellularLocation>
        <location evidence="1">Membrane</location>
        <topology evidence="1">Single-pass membrane protein</topology>
    </subcellularLocation>
</comment>
<evidence type="ECO:0000256" key="13">
    <source>
        <dbReference type="SAM" id="SignalP"/>
    </source>
</evidence>
<evidence type="ECO:0000256" key="11">
    <source>
        <dbReference type="SAM" id="MobiDB-lite"/>
    </source>
</evidence>
<keyword evidence="3" id="KW-0433">Leucine-rich repeat</keyword>
<organism evidence="15 16">
    <name type="scientific">Rhododendron simsii</name>
    <name type="common">Sims's rhododendron</name>
    <dbReference type="NCBI Taxonomy" id="118357"/>
    <lineage>
        <taxon>Eukaryota</taxon>
        <taxon>Viridiplantae</taxon>
        <taxon>Streptophyta</taxon>
        <taxon>Embryophyta</taxon>
        <taxon>Tracheophyta</taxon>
        <taxon>Spermatophyta</taxon>
        <taxon>Magnoliopsida</taxon>
        <taxon>eudicotyledons</taxon>
        <taxon>Gunneridae</taxon>
        <taxon>Pentapetalae</taxon>
        <taxon>asterids</taxon>
        <taxon>Ericales</taxon>
        <taxon>Ericaceae</taxon>
        <taxon>Ericoideae</taxon>
        <taxon>Rhodoreae</taxon>
        <taxon>Rhododendron</taxon>
    </lineage>
</organism>
<evidence type="ECO:0000256" key="6">
    <source>
        <dbReference type="ARBA" id="ARBA00022737"/>
    </source>
</evidence>
<evidence type="ECO:0000256" key="8">
    <source>
        <dbReference type="ARBA" id="ARBA00023136"/>
    </source>
</evidence>
<name>A0A834L4T6_RHOSS</name>
<evidence type="ECO:0000256" key="7">
    <source>
        <dbReference type="ARBA" id="ARBA00022989"/>
    </source>
</evidence>
<keyword evidence="16" id="KW-1185">Reference proteome</keyword>
<reference evidence="15" key="1">
    <citation type="submission" date="2019-11" db="EMBL/GenBank/DDBJ databases">
        <authorList>
            <person name="Liu Y."/>
            <person name="Hou J."/>
            <person name="Li T.-Q."/>
            <person name="Guan C.-H."/>
            <person name="Wu X."/>
            <person name="Wu H.-Z."/>
            <person name="Ling F."/>
            <person name="Zhang R."/>
            <person name="Shi X.-G."/>
            <person name="Ren J.-P."/>
            <person name="Chen E.-F."/>
            <person name="Sun J.-M."/>
        </authorList>
    </citation>
    <scope>NUCLEOTIDE SEQUENCE</scope>
    <source>
        <strain evidence="15">Adult_tree_wgs_1</strain>
        <tissue evidence="15">Leaves</tissue>
    </source>
</reference>
<comment type="caution">
    <text evidence="15">The sequence shown here is derived from an EMBL/GenBank/DDBJ whole genome shotgun (WGS) entry which is preliminary data.</text>
</comment>
<gene>
    <name evidence="15" type="ORF">RHSIM_RhsimUnG0063000</name>
</gene>
<dbReference type="SUPFAM" id="SSF52058">
    <property type="entry name" value="L domain-like"/>
    <property type="match status" value="1"/>
</dbReference>
<feature type="signal peptide" evidence="13">
    <location>
        <begin position="1"/>
        <end position="23"/>
    </location>
</feature>
<dbReference type="GO" id="GO:0051707">
    <property type="term" value="P:response to other organism"/>
    <property type="evidence" value="ECO:0007669"/>
    <property type="project" value="UniProtKB-ARBA"/>
</dbReference>
<evidence type="ECO:0000256" key="4">
    <source>
        <dbReference type="ARBA" id="ARBA00022692"/>
    </source>
</evidence>